<evidence type="ECO:0000256" key="4">
    <source>
        <dbReference type="SAM" id="SignalP"/>
    </source>
</evidence>
<dbReference type="SUPFAM" id="SSF53254">
    <property type="entry name" value="Phosphoglycerate mutase-like"/>
    <property type="match status" value="1"/>
</dbReference>
<protein>
    <submittedName>
        <fullName evidence="5">Phosphoglycerate mutase-like protein</fullName>
    </submittedName>
</protein>
<evidence type="ECO:0000256" key="2">
    <source>
        <dbReference type="SAM" id="MobiDB-lite"/>
    </source>
</evidence>
<dbReference type="EMBL" id="MU006795">
    <property type="protein sequence ID" value="KAF2637100.1"/>
    <property type="molecule type" value="Genomic_DNA"/>
</dbReference>
<evidence type="ECO:0000256" key="1">
    <source>
        <dbReference type="ARBA" id="ARBA00005375"/>
    </source>
</evidence>
<evidence type="ECO:0000256" key="3">
    <source>
        <dbReference type="SAM" id="Phobius"/>
    </source>
</evidence>
<feature type="chain" id="PRO_5025486784" evidence="4">
    <location>
        <begin position="18"/>
        <end position="598"/>
    </location>
</feature>
<dbReference type="InterPro" id="IPR029033">
    <property type="entry name" value="His_PPase_superfam"/>
</dbReference>
<feature type="region of interest" description="Disordered" evidence="2">
    <location>
        <begin position="553"/>
        <end position="598"/>
    </location>
</feature>
<evidence type="ECO:0000313" key="6">
    <source>
        <dbReference type="Proteomes" id="UP000799753"/>
    </source>
</evidence>
<keyword evidence="3" id="KW-0812">Transmembrane</keyword>
<evidence type="ECO:0000313" key="5">
    <source>
        <dbReference type="EMBL" id="KAF2637100.1"/>
    </source>
</evidence>
<dbReference type="Gene3D" id="3.40.50.1240">
    <property type="entry name" value="Phosphoglycerate mutase-like"/>
    <property type="match status" value="1"/>
</dbReference>
<dbReference type="InterPro" id="IPR050645">
    <property type="entry name" value="Histidine_acid_phosphatase"/>
</dbReference>
<name>A0A6A6RP06_9PLEO</name>
<dbReference type="AlphaFoldDB" id="A0A6A6RP06"/>
<sequence>MLARSLALLAAAWLVNAQNENDYYNNFGSVVFVRSGERTPTSISKPGAQVLTSVGAQQMHELGSNFRRRYITTVGSPRGLGVQNIIGMSPNVIKNDQVLIQTLDKPYLVSSAQAFMQGLYPPSKMNITQDFPFLDATYGLADGTNVDYPMDGYQYPHIQVLGELDPQSIYLAGEDSCPAAEQAGLMYEITQEYVETRTTEKGVYKALNAGWFGDDVANSEIDYRYAIQIYDHLSYAYTHNKSVHDALENDTQDLYNRTRFLADEMAYYKYANTTTSSTDTDYQAMAGRTLSALLLGQLQKLITKNQNASSTVDAYPLSLLFGDFEPLTSFFNIAMVHQLNTYFKSIPPYASAMSIELYTLQKNTSFPDNLDNLYVSFYFHNGTDAFKGANGAVNGTGQIRMYSMFNQGNSQGMMKWKSFEDMMQRIMMNQASDWCKACNSPSLFCRGFDGDSSTLLLLDAQDSKKYKLSPAVAGVVGAMVTLAVAGILFAIAMLLGGLRFHRNEHSTLGGFKGSAKLASDPDLSLAKNAAAPAGAGIVSFGQKDSGRVAHERVGSWELRQKESGGADPAGRERDLSPRESFEAIEAAMGRPVQPTEGV</sequence>
<dbReference type="OrthoDB" id="258392at2759"/>
<feature type="compositionally biased region" description="Basic and acidic residues" evidence="2">
    <location>
        <begin position="553"/>
        <end position="581"/>
    </location>
</feature>
<keyword evidence="6" id="KW-1185">Reference proteome</keyword>
<comment type="similarity">
    <text evidence="1">Belongs to the histidine acid phosphatase family.</text>
</comment>
<dbReference type="GO" id="GO:0016791">
    <property type="term" value="F:phosphatase activity"/>
    <property type="evidence" value="ECO:0007669"/>
    <property type="project" value="TreeGrafter"/>
</dbReference>
<dbReference type="InterPro" id="IPR000560">
    <property type="entry name" value="His_Pase_clade-2"/>
</dbReference>
<reference evidence="5" key="1">
    <citation type="journal article" date="2020" name="Stud. Mycol.">
        <title>101 Dothideomycetes genomes: a test case for predicting lifestyles and emergence of pathogens.</title>
        <authorList>
            <person name="Haridas S."/>
            <person name="Albert R."/>
            <person name="Binder M."/>
            <person name="Bloem J."/>
            <person name="Labutti K."/>
            <person name="Salamov A."/>
            <person name="Andreopoulos B."/>
            <person name="Baker S."/>
            <person name="Barry K."/>
            <person name="Bills G."/>
            <person name="Bluhm B."/>
            <person name="Cannon C."/>
            <person name="Castanera R."/>
            <person name="Culley D."/>
            <person name="Daum C."/>
            <person name="Ezra D."/>
            <person name="Gonzalez J."/>
            <person name="Henrissat B."/>
            <person name="Kuo A."/>
            <person name="Liang C."/>
            <person name="Lipzen A."/>
            <person name="Lutzoni F."/>
            <person name="Magnuson J."/>
            <person name="Mondo S."/>
            <person name="Nolan M."/>
            <person name="Ohm R."/>
            <person name="Pangilinan J."/>
            <person name="Park H.-J."/>
            <person name="Ramirez L."/>
            <person name="Alfaro M."/>
            <person name="Sun H."/>
            <person name="Tritt A."/>
            <person name="Yoshinaga Y."/>
            <person name="Zwiers L.-H."/>
            <person name="Turgeon B."/>
            <person name="Goodwin S."/>
            <person name="Spatafora J."/>
            <person name="Crous P."/>
            <person name="Grigoriev I."/>
        </authorList>
    </citation>
    <scope>NUCLEOTIDE SEQUENCE</scope>
    <source>
        <strain evidence="5">CBS 473.64</strain>
    </source>
</reference>
<organism evidence="5 6">
    <name type="scientific">Massarina eburnea CBS 473.64</name>
    <dbReference type="NCBI Taxonomy" id="1395130"/>
    <lineage>
        <taxon>Eukaryota</taxon>
        <taxon>Fungi</taxon>
        <taxon>Dikarya</taxon>
        <taxon>Ascomycota</taxon>
        <taxon>Pezizomycotina</taxon>
        <taxon>Dothideomycetes</taxon>
        <taxon>Pleosporomycetidae</taxon>
        <taxon>Pleosporales</taxon>
        <taxon>Massarineae</taxon>
        <taxon>Massarinaceae</taxon>
        <taxon>Massarina</taxon>
    </lineage>
</organism>
<dbReference type="PANTHER" id="PTHR11567">
    <property type="entry name" value="ACID PHOSPHATASE-RELATED"/>
    <property type="match status" value="1"/>
</dbReference>
<dbReference type="Proteomes" id="UP000799753">
    <property type="component" value="Unassembled WGS sequence"/>
</dbReference>
<feature type="signal peptide" evidence="4">
    <location>
        <begin position="1"/>
        <end position="17"/>
    </location>
</feature>
<accession>A0A6A6RP06</accession>
<feature type="transmembrane region" description="Helical" evidence="3">
    <location>
        <begin position="471"/>
        <end position="495"/>
    </location>
</feature>
<dbReference type="PANTHER" id="PTHR11567:SF127">
    <property type="entry name" value="HISTIDINE ACID PHOSPHATASE"/>
    <property type="match status" value="1"/>
</dbReference>
<keyword evidence="3" id="KW-0472">Membrane</keyword>
<proteinExistence type="inferred from homology"/>
<keyword evidence="3" id="KW-1133">Transmembrane helix</keyword>
<gene>
    <name evidence="5" type="ORF">P280DRAFT_138990</name>
</gene>
<keyword evidence="4" id="KW-0732">Signal</keyword>
<dbReference type="Pfam" id="PF00328">
    <property type="entry name" value="His_Phos_2"/>
    <property type="match status" value="1"/>
</dbReference>